<feature type="chain" id="PRO_5022138851" evidence="1">
    <location>
        <begin position="28"/>
        <end position="51"/>
    </location>
</feature>
<dbReference type="EMBL" id="CP036339">
    <property type="protein sequence ID" value="QDT73423.1"/>
    <property type="molecule type" value="Genomic_DNA"/>
</dbReference>
<accession>A0A517TYG8</accession>
<dbReference type="AlphaFoldDB" id="A0A517TYG8"/>
<keyword evidence="3" id="KW-1185">Reference proteome</keyword>
<feature type="signal peptide" evidence="1">
    <location>
        <begin position="1"/>
        <end position="27"/>
    </location>
</feature>
<dbReference type="RefSeq" id="WP_168206863.1">
    <property type="nucleotide sequence ID" value="NZ_CP036339.1"/>
</dbReference>
<protein>
    <submittedName>
        <fullName evidence="2">Uncharacterized protein</fullName>
    </submittedName>
</protein>
<dbReference type="KEGG" id="llh:I41_26120"/>
<sequence length="51" mass="5240" precursor="true">MFRKIIVNLAVFAVLSVPGLTAGNSLACDVSDPGCSPTIEVPGFCDNPSCI</sequence>
<dbReference type="Proteomes" id="UP000317909">
    <property type="component" value="Chromosome"/>
</dbReference>
<organism evidence="2 3">
    <name type="scientific">Lacipirellula limnantheis</name>
    <dbReference type="NCBI Taxonomy" id="2528024"/>
    <lineage>
        <taxon>Bacteria</taxon>
        <taxon>Pseudomonadati</taxon>
        <taxon>Planctomycetota</taxon>
        <taxon>Planctomycetia</taxon>
        <taxon>Pirellulales</taxon>
        <taxon>Lacipirellulaceae</taxon>
        <taxon>Lacipirellula</taxon>
    </lineage>
</organism>
<evidence type="ECO:0000313" key="2">
    <source>
        <dbReference type="EMBL" id="QDT73423.1"/>
    </source>
</evidence>
<evidence type="ECO:0000256" key="1">
    <source>
        <dbReference type="SAM" id="SignalP"/>
    </source>
</evidence>
<reference evidence="2 3" key="1">
    <citation type="submission" date="2019-02" db="EMBL/GenBank/DDBJ databases">
        <title>Deep-cultivation of Planctomycetes and their phenomic and genomic characterization uncovers novel biology.</title>
        <authorList>
            <person name="Wiegand S."/>
            <person name="Jogler M."/>
            <person name="Boedeker C."/>
            <person name="Pinto D."/>
            <person name="Vollmers J."/>
            <person name="Rivas-Marin E."/>
            <person name="Kohn T."/>
            <person name="Peeters S.H."/>
            <person name="Heuer A."/>
            <person name="Rast P."/>
            <person name="Oberbeckmann S."/>
            <person name="Bunk B."/>
            <person name="Jeske O."/>
            <person name="Meyerdierks A."/>
            <person name="Storesund J.E."/>
            <person name="Kallscheuer N."/>
            <person name="Luecker S."/>
            <person name="Lage O.M."/>
            <person name="Pohl T."/>
            <person name="Merkel B.J."/>
            <person name="Hornburger P."/>
            <person name="Mueller R.-W."/>
            <person name="Bruemmer F."/>
            <person name="Labrenz M."/>
            <person name="Spormann A.M."/>
            <person name="Op den Camp H."/>
            <person name="Overmann J."/>
            <person name="Amann R."/>
            <person name="Jetten M.S.M."/>
            <person name="Mascher T."/>
            <person name="Medema M.H."/>
            <person name="Devos D.P."/>
            <person name="Kaster A.-K."/>
            <person name="Ovreas L."/>
            <person name="Rohde M."/>
            <person name="Galperin M.Y."/>
            <person name="Jogler C."/>
        </authorList>
    </citation>
    <scope>NUCLEOTIDE SEQUENCE [LARGE SCALE GENOMIC DNA]</scope>
    <source>
        <strain evidence="2 3">I41</strain>
    </source>
</reference>
<proteinExistence type="predicted"/>
<evidence type="ECO:0000313" key="3">
    <source>
        <dbReference type="Proteomes" id="UP000317909"/>
    </source>
</evidence>
<keyword evidence="1" id="KW-0732">Signal</keyword>
<gene>
    <name evidence="2" type="ORF">I41_26120</name>
</gene>
<name>A0A517TYG8_9BACT</name>